<proteinExistence type="predicted"/>
<comment type="caution">
    <text evidence="1">The sequence shown here is derived from an EMBL/GenBank/DDBJ whole genome shotgun (WGS) entry which is preliminary data.</text>
</comment>
<dbReference type="AlphaFoldDB" id="A0A4R6E6C5"/>
<protein>
    <submittedName>
        <fullName evidence="1">Putative transglutaminase-like cysteine proteinase</fullName>
    </submittedName>
</protein>
<dbReference type="PANTHER" id="PTHR39327">
    <property type="match status" value="1"/>
</dbReference>
<dbReference type="InterPro" id="IPR038765">
    <property type="entry name" value="Papain-like_cys_pep_sf"/>
</dbReference>
<organism evidence="1 2">
    <name type="scientific">Azoarcus indigens</name>
    <dbReference type="NCBI Taxonomy" id="29545"/>
    <lineage>
        <taxon>Bacteria</taxon>
        <taxon>Pseudomonadati</taxon>
        <taxon>Pseudomonadota</taxon>
        <taxon>Betaproteobacteria</taxon>
        <taxon>Rhodocyclales</taxon>
        <taxon>Zoogloeaceae</taxon>
        <taxon>Azoarcus</taxon>
    </lineage>
</organism>
<dbReference type="EMBL" id="SNVV01000005">
    <property type="protein sequence ID" value="TDN53476.1"/>
    <property type="molecule type" value="Genomic_DNA"/>
</dbReference>
<dbReference type="Proteomes" id="UP000295129">
    <property type="component" value="Unassembled WGS sequence"/>
</dbReference>
<reference evidence="1 2" key="1">
    <citation type="submission" date="2019-03" db="EMBL/GenBank/DDBJ databases">
        <title>Genomic Encyclopedia of Type Strains, Phase IV (KMG-IV): sequencing the most valuable type-strain genomes for metagenomic binning, comparative biology and taxonomic classification.</title>
        <authorList>
            <person name="Goeker M."/>
        </authorList>
    </citation>
    <scope>NUCLEOTIDE SEQUENCE [LARGE SCALE GENOMIC DNA]</scope>
    <source>
        <strain evidence="1 2">DSM 12121</strain>
    </source>
</reference>
<dbReference type="SUPFAM" id="SSF54001">
    <property type="entry name" value="Cysteine proteinases"/>
    <property type="match status" value="1"/>
</dbReference>
<gene>
    <name evidence="1" type="ORF">C7389_105151</name>
</gene>
<sequence length="239" mass="26507">MLPAPPLCLPLSETRPVPAALGRLLRGLALCLVVVAGFVPAEPKLDRMQQLARERYGNAAEETVADWRRMMAEAQEADEVERLSRVNAFFNRRIAFEDDIVVWKQPDYWATPLETMGRAAGDCEDFAIAKYMSLRLLGIPAEKLRLIYVRARIGGPQSTLSQAHMVVGYFATPGGEPLVLDNLIGDVRPAARRTDLVPVFSFNSEGLWVGGAATSSADPTARLSRWRDVLERMRNEGLQ</sequence>
<dbReference type="InterPro" id="IPR010319">
    <property type="entry name" value="Transglutaminase-like_Cys_pept"/>
</dbReference>
<name>A0A4R6E6C5_9RHOO</name>
<dbReference type="Pfam" id="PF06035">
    <property type="entry name" value="Peptidase_C93"/>
    <property type="match status" value="1"/>
</dbReference>
<dbReference type="OrthoDB" id="5401788at2"/>
<dbReference type="Gene3D" id="3.10.620.30">
    <property type="match status" value="1"/>
</dbReference>
<dbReference type="PANTHER" id="PTHR39327:SF1">
    <property type="entry name" value="BLR5470 PROTEIN"/>
    <property type="match status" value="1"/>
</dbReference>
<accession>A0A4R6E6C5</accession>
<keyword evidence="2" id="KW-1185">Reference proteome</keyword>
<evidence type="ECO:0000313" key="1">
    <source>
        <dbReference type="EMBL" id="TDN53476.1"/>
    </source>
</evidence>
<evidence type="ECO:0000313" key="2">
    <source>
        <dbReference type="Proteomes" id="UP000295129"/>
    </source>
</evidence>